<evidence type="ECO:0000256" key="2">
    <source>
        <dbReference type="ARBA" id="ARBA00012588"/>
    </source>
</evidence>
<dbReference type="EMBL" id="CP033066">
    <property type="protein sequence ID" value="AYM88677.1"/>
    <property type="molecule type" value="Genomic_DNA"/>
</dbReference>
<feature type="domain" description="Glycosyl transferase family 1" evidence="5">
    <location>
        <begin position="323"/>
        <end position="473"/>
    </location>
</feature>
<dbReference type="RefSeq" id="WP_121638493.1">
    <property type="nucleotide sequence ID" value="NZ_CP033066.1"/>
</dbReference>
<dbReference type="AlphaFoldDB" id="A0AAD0XDW2"/>
<gene>
    <name evidence="7" type="ORF">D9T18_18515</name>
</gene>
<dbReference type="Pfam" id="PF00534">
    <property type="entry name" value="Glycos_transf_1"/>
    <property type="match status" value="1"/>
</dbReference>
<dbReference type="PANTHER" id="PTHR45825">
    <property type="entry name" value="GRANULE-BOUND STARCH SYNTHASE 1, CHLOROPLASTIC/AMYLOPLASTIC"/>
    <property type="match status" value="1"/>
</dbReference>
<feature type="domain" description="Starch synthase catalytic" evidence="6">
    <location>
        <begin position="2"/>
        <end position="255"/>
    </location>
</feature>
<proteinExistence type="predicted"/>
<accession>A0AAD0XDW2</accession>
<dbReference type="GO" id="GO:0005829">
    <property type="term" value="C:cytosol"/>
    <property type="evidence" value="ECO:0007669"/>
    <property type="project" value="TreeGrafter"/>
</dbReference>
<dbReference type="Gene3D" id="3.40.50.2000">
    <property type="entry name" value="Glycogen Phosphorylase B"/>
    <property type="match status" value="2"/>
</dbReference>
<dbReference type="PANTHER" id="PTHR45825:SF11">
    <property type="entry name" value="ALPHA AMYLASE DOMAIN-CONTAINING PROTEIN"/>
    <property type="match status" value="1"/>
</dbReference>
<organism evidence="7 8">
    <name type="scientific">Pseudoalteromonas agarivorans</name>
    <dbReference type="NCBI Taxonomy" id="176102"/>
    <lineage>
        <taxon>Bacteria</taxon>
        <taxon>Pseudomonadati</taxon>
        <taxon>Pseudomonadota</taxon>
        <taxon>Gammaproteobacteria</taxon>
        <taxon>Alteromonadales</taxon>
        <taxon>Pseudoalteromonadaceae</taxon>
        <taxon>Pseudoalteromonas</taxon>
    </lineage>
</organism>
<dbReference type="GO" id="GO:0005978">
    <property type="term" value="P:glycogen biosynthetic process"/>
    <property type="evidence" value="ECO:0007669"/>
    <property type="project" value="TreeGrafter"/>
</dbReference>
<dbReference type="CDD" id="cd03791">
    <property type="entry name" value="GT5_Glycogen_synthase_DULL1-like"/>
    <property type="match status" value="1"/>
</dbReference>
<evidence type="ECO:0000313" key="7">
    <source>
        <dbReference type="EMBL" id="AYM88677.1"/>
    </source>
</evidence>
<dbReference type="EC" id="2.4.1.21" evidence="2"/>
<dbReference type="Proteomes" id="UP000279995">
    <property type="component" value="Chromosome II"/>
</dbReference>
<comment type="catalytic activity">
    <reaction evidence="1">
        <text>[(1-&gt;4)-alpha-D-glucosyl](n) + ADP-alpha-D-glucose = [(1-&gt;4)-alpha-D-glucosyl](n+1) + ADP + H(+)</text>
        <dbReference type="Rhea" id="RHEA:18189"/>
        <dbReference type="Rhea" id="RHEA-COMP:9584"/>
        <dbReference type="Rhea" id="RHEA-COMP:9587"/>
        <dbReference type="ChEBI" id="CHEBI:15378"/>
        <dbReference type="ChEBI" id="CHEBI:15444"/>
        <dbReference type="ChEBI" id="CHEBI:57498"/>
        <dbReference type="ChEBI" id="CHEBI:456216"/>
        <dbReference type="EC" id="2.4.1.21"/>
    </reaction>
</comment>
<evidence type="ECO:0000259" key="5">
    <source>
        <dbReference type="Pfam" id="PF00534"/>
    </source>
</evidence>
<dbReference type="Pfam" id="PF08323">
    <property type="entry name" value="Glyco_transf_5"/>
    <property type="match status" value="1"/>
</dbReference>
<dbReference type="InterPro" id="IPR013534">
    <property type="entry name" value="Starch_synth_cat_dom"/>
</dbReference>
<protein>
    <recommendedName>
        <fullName evidence="2">starch synthase</fullName>
        <ecNumber evidence="2">2.4.1.21</ecNumber>
    </recommendedName>
</protein>
<evidence type="ECO:0000256" key="3">
    <source>
        <dbReference type="ARBA" id="ARBA00022676"/>
    </source>
</evidence>
<evidence type="ECO:0000256" key="1">
    <source>
        <dbReference type="ARBA" id="ARBA00001478"/>
    </source>
</evidence>
<keyword evidence="3" id="KW-0328">Glycosyltransferase</keyword>
<name>A0AAD0XDW2_9GAMM</name>
<keyword evidence="4" id="KW-0808">Transferase</keyword>
<reference evidence="7 8" key="1">
    <citation type="submission" date="2018-10" db="EMBL/GenBank/DDBJ databases">
        <title>Complete Genome Sequence and Transcriptomic Profiles of a Marine Bacterium, Pseudoalteromonas agarivorans Hao 2018.</title>
        <authorList>
            <person name="Hao L."/>
        </authorList>
    </citation>
    <scope>NUCLEOTIDE SEQUENCE [LARGE SCALE GENOMIC DNA]</scope>
    <source>
        <strain evidence="7 8">Hao 2018</strain>
    </source>
</reference>
<dbReference type="InterPro" id="IPR001296">
    <property type="entry name" value="Glyco_trans_1"/>
</dbReference>
<dbReference type="SUPFAM" id="SSF53756">
    <property type="entry name" value="UDP-Glycosyltransferase/glycogen phosphorylase"/>
    <property type="match status" value="1"/>
</dbReference>
<dbReference type="GO" id="GO:0009011">
    <property type="term" value="F:alpha-1,4-glucan glucosyltransferase (ADP-glucose donor) activity"/>
    <property type="evidence" value="ECO:0007669"/>
    <property type="project" value="UniProtKB-EC"/>
</dbReference>
<sequence length="511" mass="56516">MHVLMVAAENDALPNAKVGGVADVVRDAPKALAAQGVSVDVVIPDYGFEQLQREYIGDVTVIFRAQPQVLSLFKISDDNTHINQFVISHPLFSQSGSVYCNDEPGRPFATDATKYALFSAALCEALLQGLITRPQALHLHDWHSACVAVLLKFDKRYDTLANLHIAYTVHNLALQGIRPFKHDDSSLEAWFPSLGYNGQHLCDPRYPHCFNPMRSAINLADKVHLVSPTYSTEVLKPSNYQQGFFGGEGLELDLQNQSAQGKVVGILNGCEYPEQNPKQVTLSLLYERIEHTLFNWMAKHEQLETSYYVAHQRMLQFKNTPIDGPLVTSVGRLTEQKVLLLCQQYGNALALDKVCEIINRFNGRLIILGSGDKALESIFTKAMARNTNLLFLKGYGQGIGDSLYELGDLFLMPSSFEPCGISQMLAMRAGQPCLVHSVGGLKDTVSHNNNGFAFSGGSLNEQVDGLMTCLTETLTLKQQNPKQWSNITANAKGARFSWETVAADYISSMYC</sequence>
<evidence type="ECO:0000259" key="6">
    <source>
        <dbReference type="Pfam" id="PF08323"/>
    </source>
</evidence>
<evidence type="ECO:0000313" key="8">
    <source>
        <dbReference type="Proteomes" id="UP000279995"/>
    </source>
</evidence>
<evidence type="ECO:0000256" key="4">
    <source>
        <dbReference type="ARBA" id="ARBA00022679"/>
    </source>
</evidence>